<name>A0ABP8WQA8_9MICO</name>
<keyword evidence="4" id="KW-1185">Reference proteome</keyword>
<feature type="compositionally biased region" description="Low complexity" evidence="1">
    <location>
        <begin position="1"/>
        <end position="22"/>
    </location>
</feature>
<dbReference type="Proteomes" id="UP001500843">
    <property type="component" value="Unassembled WGS sequence"/>
</dbReference>
<feature type="transmembrane region" description="Helical" evidence="2">
    <location>
        <begin position="29"/>
        <end position="57"/>
    </location>
</feature>
<dbReference type="RefSeq" id="WP_253869952.1">
    <property type="nucleotide sequence ID" value="NZ_BAABHM010000006.1"/>
</dbReference>
<gene>
    <name evidence="3" type="ORF">GCM10023198_09940</name>
</gene>
<evidence type="ECO:0000313" key="4">
    <source>
        <dbReference type="Proteomes" id="UP001500843"/>
    </source>
</evidence>
<comment type="caution">
    <text evidence="3">The sequence shown here is derived from an EMBL/GenBank/DDBJ whole genome shotgun (WGS) entry which is preliminary data.</text>
</comment>
<evidence type="ECO:0000313" key="3">
    <source>
        <dbReference type="EMBL" id="GAA4692702.1"/>
    </source>
</evidence>
<evidence type="ECO:0000256" key="1">
    <source>
        <dbReference type="SAM" id="MobiDB-lite"/>
    </source>
</evidence>
<sequence length="92" mass="9495">MTDTTPAETHAATSTAAASSWTGGPFPPLWLAVLGSLAVLGQFAAGLCLVGTLVSLVVARRRPWVAAVAIVLSVWSGTMVLFTGRLLPWAGF</sequence>
<proteinExistence type="predicted"/>
<feature type="region of interest" description="Disordered" evidence="1">
    <location>
        <begin position="1"/>
        <end position="23"/>
    </location>
</feature>
<keyword evidence="2" id="KW-1133">Transmembrane helix</keyword>
<keyword evidence="2" id="KW-0472">Membrane</keyword>
<keyword evidence="2" id="KW-0812">Transmembrane</keyword>
<evidence type="ECO:0000256" key="2">
    <source>
        <dbReference type="SAM" id="Phobius"/>
    </source>
</evidence>
<reference evidence="4" key="1">
    <citation type="journal article" date="2019" name="Int. J. Syst. Evol. Microbiol.">
        <title>The Global Catalogue of Microorganisms (GCM) 10K type strain sequencing project: providing services to taxonomists for standard genome sequencing and annotation.</title>
        <authorList>
            <consortium name="The Broad Institute Genomics Platform"/>
            <consortium name="The Broad Institute Genome Sequencing Center for Infectious Disease"/>
            <person name="Wu L."/>
            <person name="Ma J."/>
        </authorList>
    </citation>
    <scope>NUCLEOTIDE SEQUENCE [LARGE SCALE GENOMIC DNA]</scope>
    <source>
        <strain evidence="4">JCM 17975</strain>
    </source>
</reference>
<feature type="transmembrane region" description="Helical" evidence="2">
    <location>
        <begin position="64"/>
        <end position="87"/>
    </location>
</feature>
<organism evidence="3 4">
    <name type="scientific">Promicromonospora umidemergens</name>
    <dbReference type="NCBI Taxonomy" id="629679"/>
    <lineage>
        <taxon>Bacteria</taxon>
        <taxon>Bacillati</taxon>
        <taxon>Actinomycetota</taxon>
        <taxon>Actinomycetes</taxon>
        <taxon>Micrococcales</taxon>
        <taxon>Promicromonosporaceae</taxon>
        <taxon>Promicromonospora</taxon>
    </lineage>
</organism>
<protein>
    <submittedName>
        <fullName evidence="3">Uncharacterized protein</fullName>
    </submittedName>
</protein>
<accession>A0ABP8WQA8</accession>
<dbReference type="EMBL" id="BAABHM010000006">
    <property type="protein sequence ID" value="GAA4692702.1"/>
    <property type="molecule type" value="Genomic_DNA"/>
</dbReference>